<accession>A0A4S4F9H7</accession>
<gene>
    <name evidence="11" type="ORF">E5991_05985</name>
</gene>
<keyword evidence="7" id="KW-0067">ATP-binding</keyword>
<evidence type="ECO:0000256" key="5">
    <source>
        <dbReference type="ARBA" id="ARBA00022741"/>
    </source>
</evidence>
<dbReference type="GO" id="GO:0046983">
    <property type="term" value="F:protein dimerization activity"/>
    <property type="evidence" value="ECO:0007669"/>
    <property type="project" value="InterPro"/>
</dbReference>
<keyword evidence="9" id="KW-1133">Transmembrane helix</keyword>
<dbReference type="InterPro" id="IPR011712">
    <property type="entry name" value="Sig_transdc_His_kin_sub3_dim/P"/>
</dbReference>
<keyword evidence="5" id="KW-0547">Nucleotide-binding</keyword>
<sequence length="388" mass="43760">MFVCRQYTMKQKLIDVLGRIRHPYLFLVIATFSCMLQFEIWSFSNTDSAAIITALVIVQILAVACYWFPVQAALAILVFNGIGEYAIAGYGVFTSYMLFMALLILSYKLSNRGAIAVYVAMICYTILEGVLRPKFMPAQTVTSFCAAYTLIAVLGRFFRWNSERNRKYRQLLRVQSELRILRRDQMLAAHIHDTLSQKLSAISMIAQCQHTADGEDADAWRRIVEYSSAAQLDMRTLIRQLHDSGESEELQFDAFTRDLRAEIDEDEQYLRDNGFQGHTEVRIDEHAATTRVLQTSSVALMVVHEIYTNIFKHADSAQPYEVAISISADGIRMDAHNTIADEGQVVEYGGSGLQSLTTVIRELGGTLEGSAEGTQWRTKAFVPLQEAE</sequence>
<dbReference type="InterPro" id="IPR036890">
    <property type="entry name" value="HATPase_C_sf"/>
</dbReference>
<organism evidence="11 12">
    <name type="scientific">Bifidobacterium pseudolongum</name>
    <dbReference type="NCBI Taxonomy" id="1694"/>
    <lineage>
        <taxon>Bacteria</taxon>
        <taxon>Bacillati</taxon>
        <taxon>Actinomycetota</taxon>
        <taxon>Actinomycetes</taxon>
        <taxon>Bifidobacteriales</taxon>
        <taxon>Bifidobacteriaceae</taxon>
        <taxon>Bifidobacterium</taxon>
    </lineage>
</organism>
<feature type="transmembrane region" description="Helical" evidence="9">
    <location>
        <begin position="85"/>
        <end position="107"/>
    </location>
</feature>
<dbReference type="PROSITE" id="PS51257">
    <property type="entry name" value="PROKAR_LIPOPROTEIN"/>
    <property type="match status" value="1"/>
</dbReference>
<evidence type="ECO:0000259" key="10">
    <source>
        <dbReference type="Pfam" id="PF07730"/>
    </source>
</evidence>
<dbReference type="GO" id="GO:0000155">
    <property type="term" value="F:phosphorelay sensor kinase activity"/>
    <property type="evidence" value="ECO:0007669"/>
    <property type="project" value="InterPro"/>
</dbReference>
<keyword evidence="3" id="KW-0597">Phosphoprotein</keyword>
<dbReference type="Gene3D" id="3.30.565.10">
    <property type="entry name" value="Histidine kinase-like ATPase, C-terminal domain"/>
    <property type="match status" value="1"/>
</dbReference>
<keyword evidence="8" id="KW-0902">Two-component regulatory system</keyword>
<dbReference type="Pfam" id="PF07730">
    <property type="entry name" value="HisKA_3"/>
    <property type="match status" value="1"/>
</dbReference>
<dbReference type="GO" id="GO:0016020">
    <property type="term" value="C:membrane"/>
    <property type="evidence" value="ECO:0007669"/>
    <property type="project" value="InterPro"/>
</dbReference>
<keyword evidence="9" id="KW-0812">Transmembrane</keyword>
<dbReference type="InterPro" id="IPR050482">
    <property type="entry name" value="Sensor_HK_TwoCompSys"/>
</dbReference>
<feature type="transmembrane region" description="Helical" evidence="9">
    <location>
        <begin position="137"/>
        <end position="158"/>
    </location>
</feature>
<comment type="caution">
    <text evidence="11">The sequence shown here is derived from an EMBL/GenBank/DDBJ whole genome shotgun (WGS) entry which is preliminary data.</text>
</comment>
<evidence type="ECO:0000256" key="8">
    <source>
        <dbReference type="ARBA" id="ARBA00023012"/>
    </source>
</evidence>
<dbReference type="Proteomes" id="UP000306798">
    <property type="component" value="Unassembled WGS sequence"/>
</dbReference>
<evidence type="ECO:0000313" key="11">
    <source>
        <dbReference type="EMBL" id="THG25416.1"/>
    </source>
</evidence>
<dbReference type="AlphaFoldDB" id="A0A4S4F9H7"/>
<evidence type="ECO:0000256" key="4">
    <source>
        <dbReference type="ARBA" id="ARBA00022679"/>
    </source>
</evidence>
<comment type="catalytic activity">
    <reaction evidence="1">
        <text>ATP + protein L-histidine = ADP + protein N-phospho-L-histidine.</text>
        <dbReference type="EC" id="2.7.13.3"/>
    </reaction>
</comment>
<feature type="transmembrane region" description="Helical" evidence="9">
    <location>
        <begin position="114"/>
        <end position="131"/>
    </location>
</feature>
<keyword evidence="4" id="KW-0808">Transferase</keyword>
<name>A0A4S4F9H7_9BIFI</name>
<dbReference type="EC" id="2.7.13.3" evidence="2"/>
<evidence type="ECO:0000313" key="12">
    <source>
        <dbReference type="Proteomes" id="UP000306798"/>
    </source>
</evidence>
<keyword evidence="6" id="KW-0418">Kinase</keyword>
<evidence type="ECO:0000256" key="7">
    <source>
        <dbReference type="ARBA" id="ARBA00022840"/>
    </source>
</evidence>
<dbReference type="PANTHER" id="PTHR24421">
    <property type="entry name" value="NITRATE/NITRITE SENSOR PROTEIN NARX-RELATED"/>
    <property type="match status" value="1"/>
</dbReference>
<evidence type="ECO:0000256" key="1">
    <source>
        <dbReference type="ARBA" id="ARBA00000085"/>
    </source>
</evidence>
<feature type="domain" description="Signal transduction histidine kinase subgroup 3 dimerisation and phosphoacceptor" evidence="10">
    <location>
        <begin position="187"/>
        <end position="244"/>
    </location>
</feature>
<proteinExistence type="predicted"/>
<dbReference type="GO" id="GO:0005524">
    <property type="term" value="F:ATP binding"/>
    <property type="evidence" value="ECO:0007669"/>
    <property type="project" value="UniProtKB-KW"/>
</dbReference>
<protein>
    <recommendedName>
        <fullName evidence="2">histidine kinase</fullName>
        <ecNumber evidence="2">2.7.13.3</ecNumber>
    </recommendedName>
</protein>
<evidence type="ECO:0000256" key="2">
    <source>
        <dbReference type="ARBA" id="ARBA00012438"/>
    </source>
</evidence>
<keyword evidence="9" id="KW-0472">Membrane</keyword>
<evidence type="ECO:0000256" key="9">
    <source>
        <dbReference type="SAM" id="Phobius"/>
    </source>
</evidence>
<reference evidence="11 12" key="1">
    <citation type="submission" date="2019-04" db="EMBL/GenBank/DDBJ databases">
        <title>Microbes associate with the intestines of laboratory mice.</title>
        <authorList>
            <person name="Navarre W."/>
            <person name="Wong E."/>
            <person name="Huang K.C."/>
            <person name="Tropini C."/>
            <person name="Ng K."/>
            <person name="Yu B."/>
        </authorList>
    </citation>
    <scope>NUCLEOTIDE SEQUENCE [LARGE SCALE GENOMIC DNA]</scope>
    <source>
        <strain evidence="11 12">NM87_A27A</strain>
    </source>
</reference>
<evidence type="ECO:0000256" key="3">
    <source>
        <dbReference type="ARBA" id="ARBA00022553"/>
    </source>
</evidence>
<evidence type="ECO:0000256" key="6">
    <source>
        <dbReference type="ARBA" id="ARBA00022777"/>
    </source>
</evidence>
<feature type="transmembrane region" description="Helical" evidence="9">
    <location>
        <begin position="50"/>
        <end position="79"/>
    </location>
</feature>
<dbReference type="PANTHER" id="PTHR24421:SF10">
    <property type="entry name" value="NITRATE_NITRITE SENSOR PROTEIN NARQ"/>
    <property type="match status" value="1"/>
</dbReference>
<dbReference type="EMBL" id="SSTF01000015">
    <property type="protein sequence ID" value="THG25416.1"/>
    <property type="molecule type" value="Genomic_DNA"/>
</dbReference>